<protein>
    <recommendedName>
        <fullName evidence="3 14">Dihydrolipoyl dehydrogenase</fullName>
        <ecNumber evidence="2 14">1.8.1.4</ecNumber>
    </recommendedName>
</protein>
<evidence type="ECO:0000256" key="6">
    <source>
        <dbReference type="ARBA" id="ARBA00023002"/>
    </source>
</evidence>
<dbReference type="InterPro" id="IPR004099">
    <property type="entry name" value="Pyr_nucl-diS_OxRdtase_dimer"/>
</dbReference>
<keyword evidence="7 12" id="KW-0520">NAD</keyword>
<dbReference type="InterPro" id="IPR023753">
    <property type="entry name" value="FAD/NAD-binding_dom"/>
</dbReference>
<feature type="domain" description="FAD/NAD(P)-binding" evidence="16">
    <location>
        <begin position="2"/>
        <end position="305"/>
    </location>
</feature>
<evidence type="ECO:0000313" key="18">
    <source>
        <dbReference type="Proteomes" id="UP000287168"/>
    </source>
</evidence>
<feature type="binding site" evidence="12">
    <location>
        <position position="250"/>
    </location>
    <ligand>
        <name>NAD(+)</name>
        <dbReference type="ChEBI" id="CHEBI:57540"/>
    </ligand>
</feature>
<feature type="binding site" evidence="12">
    <location>
        <position position="34"/>
    </location>
    <ligand>
        <name>FAD</name>
        <dbReference type="ChEBI" id="CHEBI:57692"/>
    </ligand>
</feature>
<evidence type="ECO:0000256" key="12">
    <source>
        <dbReference type="PIRSR" id="PIRSR000350-3"/>
    </source>
</evidence>
<dbReference type="Pfam" id="PF02852">
    <property type="entry name" value="Pyr_redox_dim"/>
    <property type="match status" value="1"/>
</dbReference>
<comment type="similarity">
    <text evidence="1 14">Belongs to the class-I pyridine nucleotide-disulfide oxidoreductase family.</text>
</comment>
<comment type="miscellaneous">
    <text evidence="14">The active site is a redox-active disulfide bond.</text>
</comment>
<evidence type="ECO:0000313" key="17">
    <source>
        <dbReference type="EMBL" id="RWY38201.1"/>
    </source>
</evidence>
<dbReference type="GO" id="GO:0006103">
    <property type="term" value="P:2-oxoglutarate metabolic process"/>
    <property type="evidence" value="ECO:0007669"/>
    <property type="project" value="TreeGrafter"/>
</dbReference>
<feature type="active site" description="Proton acceptor" evidence="11">
    <location>
        <position position="418"/>
    </location>
</feature>
<dbReference type="GO" id="GO:0004148">
    <property type="term" value="F:dihydrolipoyl dehydrogenase (NADH) activity"/>
    <property type="evidence" value="ECO:0007669"/>
    <property type="project" value="UniProtKB-EC"/>
</dbReference>
<accession>A0A3S3U270</accession>
<dbReference type="Pfam" id="PF07992">
    <property type="entry name" value="Pyr_redox_2"/>
    <property type="match status" value="1"/>
</dbReference>
<evidence type="ECO:0000256" key="8">
    <source>
        <dbReference type="ARBA" id="ARBA00023157"/>
    </source>
</evidence>
<dbReference type="Gene3D" id="3.30.390.30">
    <property type="match status" value="1"/>
</dbReference>
<evidence type="ECO:0000256" key="4">
    <source>
        <dbReference type="ARBA" id="ARBA00022630"/>
    </source>
</evidence>
<dbReference type="Proteomes" id="UP000287168">
    <property type="component" value="Unassembled WGS sequence"/>
</dbReference>
<evidence type="ECO:0000256" key="5">
    <source>
        <dbReference type="ARBA" id="ARBA00022827"/>
    </source>
</evidence>
<keyword evidence="4 14" id="KW-0285">Flavoprotein</keyword>
<dbReference type="EC" id="1.8.1.4" evidence="2 14"/>
<feature type="binding site" evidence="12">
    <location>
        <position position="290"/>
    </location>
    <ligand>
        <name>FAD</name>
        <dbReference type="ChEBI" id="CHEBI:57692"/>
    </ligand>
</feature>
<keyword evidence="18" id="KW-1185">Reference proteome</keyword>
<dbReference type="PRINTS" id="PR00368">
    <property type="entry name" value="FADPNR"/>
</dbReference>
<dbReference type="InterPro" id="IPR016156">
    <property type="entry name" value="FAD/NAD-linked_Rdtase_dimer_sf"/>
</dbReference>
<evidence type="ECO:0000256" key="1">
    <source>
        <dbReference type="ARBA" id="ARBA00007532"/>
    </source>
</evidence>
<feature type="domain" description="Pyridine nucleotide-disulphide oxidoreductase dimerisation" evidence="15">
    <location>
        <begin position="324"/>
        <end position="429"/>
    </location>
</feature>
<sequence>MCAIRAAQLGLETVVIEARAAGGTCLNVGCIPSKALIHAANEFHAARHLAGENPCGITTSAPAIDLGRTTDWKDGIVARLTGGVAGLLRKAKVRVIEGQARILDGKTVEVETAEGAVRLRTEHLVIATGSRPQALSALPFGGDILSSTEALSLRQVPGRLAIVGGGYIGLEIDTAMAKLVAKVTIIEAGPRILPQYDADLTKPVAARLAALGVTVLTGARAEAFAGGVLSVTTAEGSREIAADKVLVTAGRVPVVSGFGLEELHLDRRGPFIAVDAQCRTSMRGVWAIGDVTGDPMLAHRAMAQGDLVAEAIAGKKVSWDKRAMPAVCFTDPEIVTLGAMPGTVPGAEVAVFPFAGNGRSLTLERGDGFVRVVCEPSTGLVLGLQAVGAGVSELAGEFALALEMAATLTDLAATIHVHPTLGETVQEAALRGLGRALHI</sequence>
<dbReference type="FunFam" id="3.30.390.30:FF:000001">
    <property type="entry name" value="Dihydrolipoyl dehydrogenase"/>
    <property type="match status" value="1"/>
</dbReference>
<comment type="cofactor">
    <cofactor evidence="12 14">
        <name>FAD</name>
        <dbReference type="ChEBI" id="CHEBI:57692"/>
    </cofactor>
    <text evidence="12 14">Binds 1 FAD per subunit.</text>
</comment>
<dbReference type="PRINTS" id="PR00411">
    <property type="entry name" value="PNDRDTASEI"/>
</dbReference>
<feature type="binding site" evidence="12">
    <location>
        <begin position="296"/>
        <end position="299"/>
    </location>
    <ligand>
        <name>FAD</name>
        <dbReference type="ChEBI" id="CHEBI:57692"/>
    </ligand>
</feature>
<proteinExistence type="inferred from homology"/>
<dbReference type="InterPro" id="IPR006258">
    <property type="entry name" value="Lipoamide_DH"/>
</dbReference>
<dbReference type="PANTHER" id="PTHR22912">
    <property type="entry name" value="DISULFIDE OXIDOREDUCTASE"/>
    <property type="match status" value="1"/>
</dbReference>
<evidence type="ECO:0000256" key="7">
    <source>
        <dbReference type="ARBA" id="ARBA00023027"/>
    </source>
</evidence>
<keyword evidence="8" id="KW-1015">Disulfide bond</keyword>
<dbReference type="InterPro" id="IPR012999">
    <property type="entry name" value="Pyr_OxRdtase_I_AS"/>
</dbReference>
<dbReference type="SUPFAM" id="SSF51905">
    <property type="entry name" value="FAD/NAD(P)-binding domain"/>
    <property type="match status" value="1"/>
</dbReference>
<dbReference type="InterPro" id="IPR036188">
    <property type="entry name" value="FAD/NAD-bd_sf"/>
</dbReference>
<feature type="binding site" evidence="12">
    <location>
        <begin position="164"/>
        <end position="171"/>
    </location>
    <ligand>
        <name>NAD(+)</name>
        <dbReference type="ChEBI" id="CHEBI:57540"/>
    </ligand>
</feature>
<organism evidence="17 18">
    <name type="scientific">Falsigemmobacter intermedius</name>
    <dbReference type="NCBI Taxonomy" id="1553448"/>
    <lineage>
        <taxon>Bacteria</taxon>
        <taxon>Pseudomonadati</taxon>
        <taxon>Pseudomonadota</taxon>
        <taxon>Alphaproteobacteria</taxon>
        <taxon>Rhodobacterales</taxon>
        <taxon>Paracoccaceae</taxon>
        <taxon>Falsigemmobacter</taxon>
    </lineage>
</organism>
<dbReference type="AlphaFoldDB" id="A0A3S3U270"/>
<gene>
    <name evidence="17" type="primary">lpdA</name>
    <name evidence="17" type="ORF">EP867_16565</name>
</gene>
<evidence type="ECO:0000256" key="10">
    <source>
        <dbReference type="ARBA" id="ARBA00049187"/>
    </source>
</evidence>
<dbReference type="Gene3D" id="3.50.50.60">
    <property type="entry name" value="FAD/NAD(P)-binding domain"/>
    <property type="match status" value="2"/>
</dbReference>
<evidence type="ECO:0000256" key="3">
    <source>
        <dbReference type="ARBA" id="ARBA00016961"/>
    </source>
</evidence>
<feature type="binding site" evidence="12">
    <location>
        <position position="187"/>
    </location>
    <ligand>
        <name>NAD(+)</name>
        <dbReference type="ChEBI" id="CHEBI:57540"/>
    </ligand>
</feature>
<dbReference type="PANTHER" id="PTHR22912:SF160">
    <property type="entry name" value="DIHYDROLIPOYL DEHYDROGENASE"/>
    <property type="match status" value="1"/>
</dbReference>
<dbReference type="OrthoDB" id="9776382at2"/>
<dbReference type="GO" id="GO:0050660">
    <property type="term" value="F:flavin adenine dinucleotide binding"/>
    <property type="evidence" value="ECO:0007669"/>
    <property type="project" value="InterPro"/>
</dbReference>
<evidence type="ECO:0000256" key="13">
    <source>
        <dbReference type="PIRSR" id="PIRSR000350-4"/>
    </source>
</evidence>
<dbReference type="SUPFAM" id="SSF55424">
    <property type="entry name" value="FAD/NAD-linked reductases, dimerisation (C-terminal) domain"/>
    <property type="match status" value="1"/>
</dbReference>
<dbReference type="PROSITE" id="PS00076">
    <property type="entry name" value="PYRIDINE_REDOX_1"/>
    <property type="match status" value="1"/>
</dbReference>
<evidence type="ECO:0000256" key="9">
    <source>
        <dbReference type="ARBA" id="ARBA00023284"/>
    </source>
</evidence>
<evidence type="ECO:0000259" key="16">
    <source>
        <dbReference type="Pfam" id="PF07992"/>
    </source>
</evidence>
<dbReference type="InterPro" id="IPR001100">
    <property type="entry name" value="Pyr_nuc-diS_OxRdtase"/>
</dbReference>
<dbReference type="InterPro" id="IPR050151">
    <property type="entry name" value="Class-I_Pyr_Nuc-Dis_Oxidored"/>
</dbReference>
<dbReference type="PIRSF" id="PIRSF000350">
    <property type="entry name" value="Mercury_reductase_MerA"/>
    <property type="match status" value="1"/>
</dbReference>
<keyword evidence="6 14" id="KW-0560">Oxidoreductase</keyword>
<evidence type="ECO:0000256" key="14">
    <source>
        <dbReference type="RuleBase" id="RU003692"/>
    </source>
</evidence>
<dbReference type="EMBL" id="SBLC01000039">
    <property type="protein sequence ID" value="RWY38201.1"/>
    <property type="molecule type" value="Genomic_DNA"/>
</dbReference>
<comment type="caution">
    <text evidence="17">The sequence shown here is derived from an EMBL/GenBank/DDBJ whole genome shotgun (WGS) entry which is preliminary data.</text>
</comment>
<name>A0A3S3U270_9RHOB</name>
<keyword evidence="12" id="KW-0547">Nucleotide-binding</keyword>
<comment type="catalytic activity">
    <reaction evidence="10 14">
        <text>N(6)-[(R)-dihydrolipoyl]-L-lysyl-[protein] + NAD(+) = N(6)-[(R)-lipoyl]-L-lysyl-[protein] + NADH + H(+)</text>
        <dbReference type="Rhea" id="RHEA:15045"/>
        <dbReference type="Rhea" id="RHEA-COMP:10474"/>
        <dbReference type="Rhea" id="RHEA-COMP:10475"/>
        <dbReference type="ChEBI" id="CHEBI:15378"/>
        <dbReference type="ChEBI" id="CHEBI:57540"/>
        <dbReference type="ChEBI" id="CHEBI:57945"/>
        <dbReference type="ChEBI" id="CHEBI:83099"/>
        <dbReference type="ChEBI" id="CHEBI:83100"/>
        <dbReference type="EC" id="1.8.1.4"/>
    </reaction>
</comment>
<feature type="disulfide bond" description="Redox-active" evidence="13">
    <location>
        <begin position="25"/>
        <end position="30"/>
    </location>
</feature>
<feature type="binding site" evidence="12">
    <location>
        <begin position="128"/>
        <end position="130"/>
    </location>
    <ligand>
        <name>FAD</name>
        <dbReference type="ChEBI" id="CHEBI:57692"/>
    </ligand>
</feature>
<keyword evidence="5 12" id="KW-0274">FAD</keyword>
<evidence type="ECO:0000256" key="2">
    <source>
        <dbReference type="ARBA" id="ARBA00012608"/>
    </source>
</evidence>
<keyword evidence="9 14" id="KW-0676">Redox-active center</keyword>
<dbReference type="NCBIfam" id="TIGR01350">
    <property type="entry name" value="lipoamide_DH"/>
    <property type="match status" value="1"/>
</dbReference>
<reference evidence="17 18" key="1">
    <citation type="journal article" date="2015" name="Int. J. Syst. Evol. Microbiol.">
        <title>Gemmobacter intermedius sp. nov., isolated from a white stork (Ciconia ciconia).</title>
        <authorList>
            <person name="Kampfer P."/>
            <person name="Jerzak L."/>
            <person name="Wilharm G."/>
            <person name="Golke J."/>
            <person name="Busse H.J."/>
            <person name="Glaeser S.P."/>
        </authorList>
    </citation>
    <scope>NUCLEOTIDE SEQUENCE [LARGE SCALE GENOMIC DNA]</scope>
    <source>
        <strain evidence="17 18">119/4</strain>
    </source>
</reference>
<evidence type="ECO:0000259" key="15">
    <source>
        <dbReference type="Pfam" id="PF02852"/>
    </source>
</evidence>
<evidence type="ECO:0000256" key="11">
    <source>
        <dbReference type="PIRSR" id="PIRSR000350-2"/>
    </source>
</evidence>